<evidence type="ECO:0000313" key="2">
    <source>
        <dbReference type="EMBL" id="OAV59400.1"/>
    </source>
</evidence>
<keyword evidence="3" id="KW-1185">Reference proteome</keyword>
<organism evidence="2 3">
    <name type="scientific">Enteractinococcus helveticum</name>
    <dbReference type="NCBI Taxonomy" id="1837282"/>
    <lineage>
        <taxon>Bacteria</taxon>
        <taxon>Bacillati</taxon>
        <taxon>Actinomycetota</taxon>
        <taxon>Actinomycetes</taxon>
        <taxon>Micrococcales</taxon>
        <taxon>Micrococcaceae</taxon>
    </lineage>
</organism>
<dbReference type="Proteomes" id="UP000078292">
    <property type="component" value="Unassembled WGS sequence"/>
</dbReference>
<proteinExistence type="predicted"/>
<name>A0A1B7LWJ0_9MICC</name>
<reference evidence="2 3" key="1">
    <citation type="submission" date="2016-04" db="EMBL/GenBank/DDBJ databases">
        <title>First whole genome shotgun sequence of the bacterium Enteractinococcus sp. strain UASWS1574.</title>
        <authorList>
            <person name="Crovadore J."/>
            <person name="Chablais R."/>
            <person name="Lefort F."/>
        </authorList>
    </citation>
    <scope>NUCLEOTIDE SEQUENCE [LARGE SCALE GENOMIC DNA]</scope>
    <source>
        <strain evidence="2 3">UASWS1574</strain>
    </source>
</reference>
<dbReference type="RefSeq" id="WP_043058657.1">
    <property type="nucleotide sequence ID" value="NZ_LXEY01000022.1"/>
</dbReference>
<sequence length="83" mass="8685">MNDQSFHVEAALEVGAETLKANSGYFGCAVQSGERVGGRIVKHLWLCSIVLTASAKPIRYPKGDGCGMSGTSLTAASPEGDRQ</sequence>
<dbReference type="EMBL" id="LXEY01000022">
    <property type="protein sequence ID" value="OAV59400.1"/>
    <property type="molecule type" value="Genomic_DNA"/>
</dbReference>
<protein>
    <submittedName>
        <fullName evidence="2">Uncharacterized protein</fullName>
    </submittedName>
</protein>
<evidence type="ECO:0000313" key="3">
    <source>
        <dbReference type="Proteomes" id="UP000078292"/>
    </source>
</evidence>
<accession>A0A1B7LWJ0</accession>
<feature type="region of interest" description="Disordered" evidence="1">
    <location>
        <begin position="62"/>
        <end position="83"/>
    </location>
</feature>
<evidence type="ECO:0000256" key="1">
    <source>
        <dbReference type="SAM" id="MobiDB-lite"/>
    </source>
</evidence>
<comment type="caution">
    <text evidence="2">The sequence shown here is derived from an EMBL/GenBank/DDBJ whole genome shotgun (WGS) entry which is preliminary data.</text>
</comment>
<dbReference type="AlphaFoldDB" id="A0A1B7LWJ0"/>
<gene>
    <name evidence="2" type="ORF">A6F49_16240</name>
</gene>